<evidence type="ECO:0000259" key="6">
    <source>
        <dbReference type="Pfam" id="PF05182"/>
    </source>
</evidence>
<evidence type="ECO:0000313" key="8">
    <source>
        <dbReference type="Proteomes" id="UP001153269"/>
    </source>
</evidence>
<dbReference type="PANTHER" id="PTHR13484:SF0">
    <property type="entry name" value="PRE-MRNA 3'-END-PROCESSING FACTOR FIP1"/>
    <property type="match status" value="1"/>
</dbReference>
<feature type="domain" description="Pre-mRNA polyadenylation factor Fip1" evidence="6">
    <location>
        <begin position="221"/>
        <end position="258"/>
    </location>
</feature>
<keyword evidence="4" id="KW-0539">Nucleus</keyword>
<evidence type="ECO:0000313" key="7">
    <source>
        <dbReference type="EMBL" id="CAB1424294.1"/>
    </source>
</evidence>
<feature type="region of interest" description="Disordered" evidence="5">
    <location>
        <begin position="134"/>
        <end position="168"/>
    </location>
</feature>
<feature type="compositionally biased region" description="Basic residues" evidence="5">
    <location>
        <begin position="447"/>
        <end position="456"/>
    </location>
</feature>
<feature type="compositionally biased region" description="Basic and acidic residues" evidence="5">
    <location>
        <begin position="29"/>
        <end position="39"/>
    </location>
</feature>
<dbReference type="InterPro" id="IPR051187">
    <property type="entry name" value="Pre-mRNA_3'-end_processing_reg"/>
</dbReference>
<protein>
    <recommendedName>
        <fullName evidence="6">Pre-mRNA polyadenylation factor Fip1 domain-containing protein</fullName>
    </recommendedName>
</protein>
<feature type="region of interest" description="Disordered" evidence="5">
    <location>
        <begin position="378"/>
        <end position="397"/>
    </location>
</feature>
<proteinExistence type="inferred from homology"/>
<evidence type="ECO:0000256" key="2">
    <source>
        <dbReference type="ARBA" id="ARBA00007459"/>
    </source>
</evidence>
<dbReference type="EMBL" id="CADEAL010000721">
    <property type="protein sequence ID" value="CAB1424294.1"/>
    <property type="molecule type" value="Genomic_DNA"/>
</dbReference>
<feature type="compositionally biased region" description="Acidic residues" evidence="5">
    <location>
        <begin position="1"/>
        <end position="19"/>
    </location>
</feature>
<feature type="region of interest" description="Disordered" evidence="5">
    <location>
        <begin position="416"/>
        <end position="473"/>
    </location>
</feature>
<evidence type="ECO:0000256" key="5">
    <source>
        <dbReference type="SAM" id="MobiDB-lite"/>
    </source>
</evidence>
<comment type="caution">
    <text evidence="7">The sequence shown here is derived from an EMBL/GenBank/DDBJ whole genome shotgun (WGS) entry which is preliminary data.</text>
</comment>
<evidence type="ECO:0000256" key="3">
    <source>
        <dbReference type="ARBA" id="ARBA00022664"/>
    </source>
</evidence>
<dbReference type="GO" id="GO:0006397">
    <property type="term" value="P:mRNA processing"/>
    <property type="evidence" value="ECO:0007669"/>
    <property type="project" value="UniProtKB-KW"/>
</dbReference>
<accession>A0A9N7YHE3</accession>
<organism evidence="7 8">
    <name type="scientific">Pleuronectes platessa</name>
    <name type="common">European plaice</name>
    <dbReference type="NCBI Taxonomy" id="8262"/>
    <lineage>
        <taxon>Eukaryota</taxon>
        <taxon>Metazoa</taxon>
        <taxon>Chordata</taxon>
        <taxon>Craniata</taxon>
        <taxon>Vertebrata</taxon>
        <taxon>Euteleostomi</taxon>
        <taxon>Actinopterygii</taxon>
        <taxon>Neopterygii</taxon>
        <taxon>Teleostei</taxon>
        <taxon>Neoteleostei</taxon>
        <taxon>Acanthomorphata</taxon>
        <taxon>Carangaria</taxon>
        <taxon>Pleuronectiformes</taxon>
        <taxon>Pleuronectoidei</taxon>
        <taxon>Pleuronectidae</taxon>
        <taxon>Pleuronectes</taxon>
    </lineage>
</organism>
<keyword evidence="8" id="KW-1185">Reference proteome</keyword>
<gene>
    <name evidence="7" type="ORF">PLEPLA_LOCUS12216</name>
</gene>
<dbReference type="InterPro" id="IPR007854">
    <property type="entry name" value="Fip1_dom"/>
</dbReference>
<feature type="compositionally biased region" description="Basic and acidic residues" evidence="5">
    <location>
        <begin position="427"/>
        <end position="442"/>
    </location>
</feature>
<evidence type="ECO:0000256" key="1">
    <source>
        <dbReference type="ARBA" id="ARBA00004123"/>
    </source>
</evidence>
<feature type="region of interest" description="Disordered" evidence="5">
    <location>
        <begin position="1"/>
        <end position="45"/>
    </location>
</feature>
<comment type="similarity">
    <text evidence="2">Belongs to the FIP1 family.</text>
</comment>
<name>A0A9N7YHE3_PLEPL</name>
<dbReference type="Proteomes" id="UP001153269">
    <property type="component" value="Unassembled WGS sequence"/>
</dbReference>
<keyword evidence="3" id="KW-0507">mRNA processing</keyword>
<dbReference type="Pfam" id="PF05182">
    <property type="entry name" value="Fip1"/>
    <property type="match status" value="2"/>
</dbReference>
<dbReference type="GO" id="GO:0005847">
    <property type="term" value="C:mRNA cleavage and polyadenylation specificity factor complex"/>
    <property type="evidence" value="ECO:0007669"/>
    <property type="project" value="TreeGrafter"/>
</dbReference>
<dbReference type="AlphaFoldDB" id="A0A9N7YHE3"/>
<reference evidence="7" key="1">
    <citation type="submission" date="2020-03" db="EMBL/GenBank/DDBJ databases">
        <authorList>
            <person name="Weist P."/>
        </authorList>
    </citation>
    <scope>NUCLEOTIDE SEQUENCE</scope>
</reference>
<dbReference type="PANTHER" id="PTHR13484">
    <property type="entry name" value="FIP1-LIKE 1 PROTEIN"/>
    <property type="match status" value="1"/>
</dbReference>
<feature type="domain" description="Pre-mRNA polyadenylation factor Fip1" evidence="6">
    <location>
        <begin position="93"/>
        <end position="130"/>
    </location>
</feature>
<evidence type="ECO:0000256" key="4">
    <source>
        <dbReference type="ARBA" id="ARBA00023242"/>
    </source>
</evidence>
<sequence>MYSELDSDDIVEEEGEEDLYQGIDDMIPEENKEREEKENAQIPSSSEISLKFLNINGERRKHAVGFTVGAKIRKDVDALHNINETSALNTKAESPEKKPWRKVGSDIKDYFNYCFNEETWKAYCEKQQNLSDVNGKPQLKSRVGKWPAEQTEREKEPFSAPSCSSTSSILTSSSKISLKLLNINGERRTHAVGFTVGAKIRKDVDALHNINETSALNTKAESPEKKPWRKVGSDIKDYFNYGFNEETWKAYCEKQQNLSDVGRWPTEQIEREKEPSSAPSCSGTSSILTSREPRAIAVVTGGRPEKKKVRRHPYLIDVGITQAVTEMSREEDRFSYYCLRPEPHSSSLLTYTSTPPFLCERESPAVFPEASLDRGDFEEIYNPSTSQYPSSSGRMASSSRKIRVANAEKCFMWQEKCDKSRKRSRERGHDEDSTTDRERESESWSSAHKKKKRKNNHLLSKYVLHTQEIGPPH</sequence>
<comment type="subcellular location">
    <subcellularLocation>
        <location evidence="1">Nucleus</location>
    </subcellularLocation>
</comment>